<dbReference type="RefSeq" id="WP_011997732.1">
    <property type="nucleotide sequence ID" value="NC_009767.1"/>
</dbReference>
<evidence type="ECO:0000259" key="2">
    <source>
        <dbReference type="Pfam" id="PF13546"/>
    </source>
</evidence>
<evidence type="ECO:0000313" key="4">
    <source>
        <dbReference type="EMBL" id="ABU57805.1"/>
    </source>
</evidence>
<evidence type="ECO:0000256" key="1">
    <source>
        <dbReference type="SAM" id="MobiDB-lite"/>
    </source>
</evidence>
<sequence length="452" mass="51320">MRNLPRAIIPVLRKFELLFSERVWEWAKILLIGAILAPGKRTVTSALRVMGLSDDAQFQNYHRVLNRAVWSPYAASRILLRLLVDAFVPSDTAIVLGLDDHIERRRGAKIKAKGIYRDPVRSSRSFFVKTSGLRWLCLMLLAPIPWAQRVWALPFLTVLAPSERYHQELGKRHKQLTDWARQIIFQVRQWLPERVLVVVADSSYAALELLAACQGLPNPVTVVTRLRLDAALYDTAYVHPAGRPGRPRKKGARQPTLEQRLSDPTTDWQHTSVRWYGGTTRTVRLASATAVWYHSGLPPVSIRWVLITDPDGKFEAQALLSTNPAATPKEIVEWFVMRWQVEVTFEEARAHLGIETQRQWSDLAILRTTPVLLGLFSLVTLFAHHLLQAGELPVRQAAWYTKALPTFSDTLAFVRKQLWPVTISWMSPAEADMVKIPKSLLVRLTDALAYAA</sequence>
<keyword evidence="5" id="KW-1185">Reference proteome</keyword>
<feature type="compositionally biased region" description="Polar residues" evidence="1">
    <location>
        <begin position="256"/>
        <end position="265"/>
    </location>
</feature>
<dbReference type="Gene3D" id="3.90.350.10">
    <property type="entry name" value="Transposase Inhibitor Protein From Tn5, Chain A, domain 1"/>
    <property type="match status" value="1"/>
</dbReference>
<organism evidence="3 5">
    <name type="scientific">Roseiflexus castenholzii (strain DSM 13941 / HLO8)</name>
    <dbReference type="NCBI Taxonomy" id="383372"/>
    <lineage>
        <taxon>Bacteria</taxon>
        <taxon>Bacillati</taxon>
        <taxon>Chloroflexota</taxon>
        <taxon>Chloroflexia</taxon>
        <taxon>Chloroflexales</taxon>
        <taxon>Roseiflexineae</taxon>
        <taxon>Roseiflexaceae</taxon>
        <taxon>Roseiflexus</taxon>
    </lineage>
</organism>
<dbReference type="eggNOG" id="COG3385">
    <property type="taxonomic scope" value="Bacteria"/>
</dbReference>
<dbReference type="AlphaFoldDB" id="A7NFU6"/>
<evidence type="ECO:0000313" key="5">
    <source>
        <dbReference type="Proteomes" id="UP000000263"/>
    </source>
</evidence>
<evidence type="ECO:0000313" key="3">
    <source>
        <dbReference type="EMBL" id="ABU56327.1"/>
    </source>
</evidence>
<dbReference type="KEGG" id="rca:Rcas_1713"/>
<accession>A7NFU6</accession>
<dbReference type="InterPro" id="IPR012337">
    <property type="entry name" value="RNaseH-like_sf"/>
</dbReference>
<dbReference type="Pfam" id="PF13546">
    <property type="entry name" value="DDE_5"/>
    <property type="match status" value="1"/>
</dbReference>
<protein>
    <recommendedName>
        <fullName evidence="2">Transposase IS701-like DDE domain-containing protein</fullName>
    </recommendedName>
</protein>
<dbReference type="HOGENOM" id="CLU_047673_0_0_0"/>
<dbReference type="InterPro" id="IPR038721">
    <property type="entry name" value="IS701-like_DDE_dom"/>
</dbReference>
<dbReference type="KEGG" id="rca:Rcas_0194"/>
<dbReference type="SUPFAM" id="SSF53098">
    <property type="entry name" value="Ribonuclease H-like"/>
    <property type="match status" value="1"/>
</dbReference>
<feature type="region of interest" description="Disordered" evidence="1">
    <location>
        <begin position="241"/>
        <end position="265"/>
    </location>
</feature>
<proteinExistence type="predicted"/>
<dbReference type="EMBL" id="CP000804">
    <property type="protein sequence ID" value="ABU56327.1"/>
    <property type="molecule type" value="Genomic_DNA"/>
</dbReference>
<dbReference type="EMBL" id="CP000804">
    <property type="protein sequence ID" value="ABU57805.1"/>
    <property type="molecule type" value="Genomic_DNA"/>
</dbReference>
<dbReference type="OrthoDB" id="148325at2"/>
<dbReference type="STRING" id="383372.Rcas_0194"/>
<dbReference type="Proteomes" id="UP000000263">
    <property type="component" value="Chromosome"/>
</dbReference>
<feature type="domain" description="Transposase IS701-like DDE" evidence="2">
    <location>
        <begin position="25"/>
        <end position="281"/>
    </location>
</feature>
<name>A7NFU6_ROSCS</name>
<gene>
    <name evidence="3" type="ordered locus">Rcas_0194</name>
    <name evidence="4" type="ordered locus">Rcas_1713</name>
</gene>
<reference evidence="3 5" key="1">
    <citation type="submission" date="2007-08" db="EMBL/GenBank/DDBJ databases">
        <title>Complete sequence of Roseiflexus castenholzii DSM 13941.</title>
        <authorList>
            <consortium name="US DOE Joint Genome Institute"/>
            <person name="Copeland A."/>
            <person name="Lucas S."/>
            <person name="Lapidus A."/>
            <person name="Barry K."/>
            <person name="Glavina del Rio T."/>
            <person name="Dalin E."/>
            <person name="Tice H."/>
            <person name="Pitluck S."/>
            <person name="Thompson L.S."/>
            <person name="Brettin T."/>
            <person name="Bruce D."/>
            <person name="Detter J.C."/>
            <person name="Han C."/>
            <person name="Tapia R."/>
            <person name="Schmutz J."/>
            <person name="Larimer F."/>
            <person name="Land M."/>
            <person name="Hauser L."/>
            <person name="Kyrpides N."/>
            <person name="Mikhailova N."/>
            <person name="Bryant D.A."/>
            <person name="Hanada S."/>
            <person name="Tsukatani Y."/>
            <person name="Richardson P."/>
        </authorList>
    </citation>
    <scope>NUCLEOTIDE SEQUENCE [LARGE SCALE GENOMIC DNA]</scope>
    <source>
        <strain evidence="3">DSM 13941</strain>
        <strain evidence="5">DSM 13941 / HLO8</strain>
    </source>
</reference>